<dbReference type="Proteomes" id="UP000017836">
    <property type="component" value="Unassembled WGS sequence"/>
</dbReference>
<keyword evidence="1" id="KW-1133">Transmembrane helix</keyword>
<keyword evidence="3" id="KW-1185">Reference proteome</keyword>
<keyword evidence="1" id="KW-0472">Membrane</keyword>
<dbReference type="HOGENOM" id="CLU_2100193_0_0_1"/>
<keyword evidence="1" id="KW-0812">Transmembrane</keyword>
<reference evidence="3" key="1">
    <citation type="journal article" date="2013" name="Science">
        <title>The Amborella genome and the evolution of flowering plants.</title>
        <authorList>
            <consortium name="Amborella Genome Project"/>
        </authorList>
    </citation>
    <scope>NUCLEOTIDE SEQUENCE [LARGE SCALE GENOMIC DNA]</scope>
</reference>
<accession>W1NR16</accession>
<feature type="transmembrane region" description="Helical" evidence="1">
    <location>
        <begin position="12"/>
        <end position="38"/>
    </location>
</feature>
<dbReference type="STRING" id="13333.W1NR16"/>
<feature type="transmembrane region" description="Helical" evidence="1">
    <location>
        <begin position="90"/>
        <end position="108"/>
    </location>
</feature>
<evidence type="ECO:0000256" key="1">
    <source>
        <dbReference type="SAM" id="Phobius"/>
    </source>
</evidence>
<name>W1NR16_AMBTC</name>
<dbReference type="AlphaFoldDB" id="W1NR16"/>
<protein>
    <submittedName>
        <fullName evidence="2">Uncharacterized protein</fullName>
    </submittedName>
</protein>
<evidence type="ECO:0000313" key="2">
    <source>
        <dbReference type="EMBL" id="ERM99391.1"/>
    </source>
</evidence>
<dbReference type="Gramene" id="ERM99391">
    <property type="protein sequence ID" value="ERM99391"/>
    <property type="gene ID" value="AMTR_s00131p00027490"/>
</dbReference>
<dbReference type="EMBL" id="KI395019">
    <property type="protein sequence ID" value="ERM99391.1"/>
    <property type="molecule type" value="Genomic_DNA"/>
</dbReference>
<gene>
    <name evidence="2" type="ORF">AMTR_s00131p00027490</name>
</gene>
<sequence length="116" mass="13287">MHHQQQHGGRDVWRLTILLCLAWVGTLLYGEFFAFSIIPHCSWPAIENSNEAGYGHKLIKIAVIADPQHCIQLLWSSVIDVNEDERVRSTAIIFYLTMYVVIAVQHYLHRMLSPSG</sequence>
<organism evidence="2 3">
    <name type="scientific">Amborella trichopoda</name>
    <dbReference type="NCBI Taxonomy" id="13333"/>
    <lineage>
        <taxon>Eukaryota</taxon>
        <taxon>Viridiplantae</taxon>
        <taxon>Streptophyta</taxon>
        <taxon>Embryophyta</taxon>
        <taxon>Tracheophyta</taxon>
        <taxon>Spermatophyta</taxon>
        <taxon>Magnoliopsida</taxon>
        <taxon>Amborellales</taxon>
        <taxon>Amborellaceae</taxon>
        <taxon>Amborella</taxon>
    </lineage>
</organism>
<proteinExistence type="predicted"/>
<evidence type="ECO:0000313" key="3">
    <source>
        <dbReference type="Proteomes" id="UP000017836"/>
    </source>
</evidence>